<gene>
    <name evidence="3" type="ORF">U14_00707</name>
</gene>
<feature type="transmembrane region" description="Helical" evidence="1">
    <location>
        <begin position="190"/>
        <end position="209"/>
    </location>
</feature>
<name>A0A0S6VQI3_9BACT</name>
<reference evidence="3" key="1">
    <citation type="journal article" date="2015" name="PeerJ">
        <title>First genomic representation of candidate bacterial phylum KSB3 points to enhanced environmental sensing as a trigger of wastewater bulking.</title>
        <authorList>
            <person name="Sekiguchi Y."/>
            <person name="Ohashi A."/>
            <person name="Parks D.H."/>
            <person name="Yamauchi T."/>
            <person name="Tyson G.W."/>
            <person name="Hugenholtz P."/>
        </authorList>
    </citation>
    <scope>NUCLEOTIDE SEQUENCE [LARGE SCALE GENOMIC DNA]</scope>
</reference>
<feature type="chain" id="PRO_5006631442" evidence="2">
    <location>
        <begin position="22"/>
        <end position="262"/>
    </location>
</feature>
<dbReference type="HOGENOM" id="CLU_1060322_0_0_0"/>
<feature type="signal peptide" evidence="2">
    <location>
        <begin position="1"/>
        <end position="21"/>
    </location>
</feature>
<keyword evidence="1" id="KW-0812">Transmembrane</keyword>
<evidence type="ECO:0000313" key="3">
    <source>
        <dbReference type="EMBL" id="GAK49485.1"/>
    </source>
</evidence>
<keyword evidence="4" id="KW-1185">Reference proteome</keyword>
<keyword evidence="1" id="KW-1133">Transmembrane helix</keyword>
<evidence type="ECO:0000256" key="2">
    <source>
        <dbReference type="SAM" id="SignalP"/>
    </source>
</evidence>
<keyword evidence="1" id="KW-0472">Membrane</keyword>
<evidence type="ECO:0000256" key="1">
    <source>
        <dbReference type="SAM" id="Phobius"/>
    </source>
</evidence>
<dbReference type="EMBL" id="DF820455">
    <property type="protein sequence ID" value="GAK49485.1"/>
    <property type="molecule type" value="Genomic_DNA"/>
</dbReference>
<keyword evidence="2" id="KW-0732">Signal</keyword>
<proteinExistence type="predicted"/>
<protein>
    <submittedName>
        <fullName evidence="3">Uncharacterized protein</fullName>
    </submittedName>
</protein>
<dbReference type="AlphaFoldDB" id="A0A0S6VQI3"/>
<dbReference type="Proteomes" id="UP000030700">
    <property type="component" value="Unassembled WGS sequence"/>
</dbReference>
<accession>A0A0S6VQI3</accession>
<evidence type="ECO:0000313" key="4">
    <source>
        <dbReference type="Proteomes" id="UP000030700"/>
    </source>
</evidence>
<organism evidence="3">
    <name type="scientific">Candidatus Moduliflexus flocculans</name>
    <dbReference type="NCBI Taxonomy" id="1499966"/>
    <lineage>
        <taxon>Bacteria</taxon>
        <taxon>Candidatus Moduliflexota</taxon>
        <taxon>Candidatus Moduliflexia</taxon>
        <taxon>Candidatus Moduliflexales</taxon>
        <taxon>Candidatus Moduliflexaceae</taxon>
    </lineage>
</organism>
<sequence>MWNYWRLCIFFYVLLKCHTFAFCETPAVFQGDSELLEQARTLAEAAMQKAWKDGTEGEEQPVIKLVGKDGSIVLAQNTPRRLVPLPDGTLGMSATKTIVTIIPPSASRPVATTDVKKGAENPAEFRMGIIGPDQIQTMTILPQQLSSDQAEVIRNMTDTGLALVQQRFAIEQFRIQADTELAYLRIMRNFALWGVLVSIPFLLTIYWMAKNTAIGVHSWQKDLQEYHLRQQQAEHQFKLQELQSAERVIAASDEAERLQGGV</sequence>